<reference evidence="2 3" key="1">
    <citation type="journal article" date="2016" name="Nat. Commun.">
        <title>Thousands of microbial genomes shed light on interconnected biogeochemical processes in an aquifer system.</title>
        <authorList>
            <person name="Anantharaman K."/>
            <person name="Brown C.T."/>
            <person name="Hug L.A."/>
            <person name="Sharon I."/>
            <person name="Castelle C.J."/>
            <person name="Probst A.J."/>
            <person name="Thomas B.C."/>
            <person name="Singh A."/>
            <person name="Wilkins M.J."/>
            <person name="Karaoz U."/>
            <person name="Brodie E.L."/>
            <person name="Williams K.H."/>
            <person name="Hubbard S.S."/>
            <person name="Banfield J.F."/>
        </authorList>
    </citation>
    <scope>NUCLEOTIDE SEQUENCE [LARGE SCALE GENOMIC DNA]</scope>
</reference>
<keyword evidence="1" id="KW-1133">Transmembrane helix</keyword>
<proteinExistence type="predicted"/>
<accession>A0A1G2SZX6</accession>
<evidence type="ECO:0000256" key="1">
    <source>
        <dbReference type="SAM" id="Phobius"/>
    </source>
</evidence>
<evidence type="ECO:0000313" key="3">
    <source>
        <dbReference type="Proteomes" id="UP000178107"/>
    </source>
</evidence>
<comment type="caution">
    <text evidence="2">The sequence shown here is derived from an EMBL/GenBank/DDBJ whole genome shotgun (WGS) entry which is preliminary data.</text>
</comment>
<dbReference type="Proteomes" id="UP000178107">
    <property type="component" value="Unassembled WGS sequence"/>
</dbReference>
<dbReference type="EMBL" id="MHVH01000005">
    <property type="protein sequence ID" value="OHA90412.1"/>
    <property type="molecule type" value="Genomic_DNA"/>
</dbReference>
<feature type="transmembrane region" description="Helical" evidence="1">
    <location>
        <begin position="7"/>
        <end position="40"/>
    </location>
</feature>
<name>A0A1G2SZX6_9BACT</name>
<keyword evidence="1" id="KW-0472">Membrane</keyword>
<sequence>MINKRRYITLAALILAIIFLPYYVYIPFLAVVIVVFPFFWEGVFAGFLIDALYGSEIHSFFSIFSTFAFFSLSLAVIILPIRRRIRAYA</sequence>
<organism evidence="2 3">
    <name type="scientific">Candidatus Zambryskibacteria bacterium RIFCSPHIGHO2_01_FULL_46_25</name>
    <dbReference type="NCBI Taxonomy" id="1802738"/>
    <lineage>
        <taxon>Bacteria</taxon>
        <taxon>Candidatus Zambryskiibacteriota</taxon>
    </lineage>
</organism>
<keyword evidence="1" id="KW-0812">Transmembrane</keyword>
<protein>
    <submittedName>
        <fullName evidence="2">Uncharacterized protein</fullName>
    </submittedName>
</protein>
<gene>
    <name evidence="2" type="ORF">A2838_02360</name>
</gene>
<dbReference type="AlphaFoldDB" id="A0A1G2SZX6"/>
<evidence type="ECO:0000313" key="2">
    <source>
        <dbReference type="EMBL" id="OHA90412.1"/>
    </source>
</evidence>
<feature type="transmembrane region" description="Helical" evidence="1">
    <location>
        <begin position="60"/>
        <end position="81"/>
    </location>
</feature>